<keyword evidence="3" id="KW-1185">Reference proteome</keyword>
<dbReference type="EMBL" id="JAPYYP010000003">
    <property type="protein sequence ID" value="MDA5107473.1"/>
    <property type="molecule type" value="Genomic_DNA"/>
</dbReference>
<keyword evidence="1" id="KW-0472">Membrane</keyword>
<evidence type="ECO:0000256" key="1">
    <source>
        <dbReference type="SAM" id="Phobius"/>
    </source>
</evidence>
<dbReference type="Proteomes" id="UP001151071">
    <property type="component" value="Unassembled WGS sequence"/>
</dbReference>
<organism evidence="2 3">
    <name type="scientific">Brevibacillus thermoruber</name>
    <dbReference type="NCBI Taxonomy" id="33942"/>
    <lineage>
        <taxon>Bacteria</taxon>
        <taxon>Bacillati</taxon>
        <taxon>Bacillota</taxon>
        <taxon>Bacilli</taxon>
        <taxon>Bacillales</taxon>
        <taxon>Paenibacillaceae</taxon>
        <taxon>Brevibacillus</taxon>
    </lineage>
</organism>
<keyword evidence="1" id="KW-0812">Transmembrane</keyword>
<proteinExistence type="predicted"/>
<name>A0A9X3TN72_9BACL</name>
<comment type="caution">
    <text evidence="2">The sequence shown here is derived from an EMBL/GenBank/DDBJ whole genome shotgun (WGS) entry which is preliminary data.</text>
</comment>
<dbReference type="RefSeq" id="WP_162836707.1">
    <property type="nucleotide sequence ID" value="NZ_JAPYYP010000003.1"/>
</dbReference>
<keyword evidence="1" id="KW-1133">Transmembrane helix</keyword>
<accession>A0A9X3TN72</accession>
<feature type="transmembrane region" description="Helical" evidence="1">
    <location>
        <begin position="12"/>
        <end position="28"/>
    </location>
</feature>
<protein>
    <submittedName>
        <fullName evidence="2">Uncharacterized protein</fullName>
    </submittedName>
</protein>
<gene>
    <name evidence="2" type="ORF">O3V59_03795</name>
</gene>
<evidence type="ECO:0000313" key="3">
    <source>
        <dbReference type="Proteomes" id="UP001151071"/>
    </source>
</evidence>
<evidence type="ECO:0000313" key="2">
    <source>
        <dbReference type="EMBL" id="MDA5107473.1"/>
    </source>
</evidence>
<sequence>MLTPSVFKRGIIWILFFLLSLVVVPFFTDDSKPAPAPAAPQATVR</sequence>
<dbReference type="AlphaFoldDB" id="A0A9X3TN72"/>
<reference evidence="2" key="1">
    <citation type="submission" date="2022-12" db="EMBL/GenBank/DDBJ databases">
        <title>Draft genome sequence of the thermophilic strain Brevibacillus thermoruber HT42, isolated from Los Humeros, Puebla, Mexico, with biotechnological potential.</title>
        <authorList>
            <person name="Lara Sanchez J."/>
            <person name="Solis Palacios R."/>
            <person name="Bustos Baena A.S."/>
            <person name="Ruz Baez A.E."/>
            <person name="Espinosa Luna G."/>
            <person name="Oliart Ros R.M."/>
        </authorList>
    </citation>
    <scope>NUCLEOTIDE SEQUENCE</scope>
    <source>
        <strain evidence="2">HT42</strain>
    </source>
</reference>